<proteinExistence type="inferred from homology"/>
<organism evidence="11 12">
    <name type="scientific">Polyangium fumosum</name>
    <dbReference type="NCBI Taxonomy" id="889272"/>
    <lineage>
        <taxon>Bacteria</taxon>
        <taxon>Pseudomonadati</taxon>
        <taxon>Myxococcota</taxon>
        <taxon>Polyangia</taxon>
        <taxon>Polyangiales</taxon>
        <taxon>Polyangiaceae</taxon>
        <taxon>Polyangium</taxon>
    </lineage>
</organism>
<keyword evidence="9" id="KW-0732">Signal</keyword>
<dbReference type="PROSITE" id="PS51257">
    <property type="entry name" value="PROKAR_LIPOPROTEIN"/>
    <property type="match status" value="1"/>
</dbReference>
<feature type="compositionally biased region" description="Basic residues" evidence="8">
    <location>
        <begin position="505"/>
        <end position="520"/>
    </location>
</feature>
<dbReference type="GO" id="GO:0005975">
    <property type="term" value="P:carbohydrate metabolic process"/>
    <property type="evidence" value="ECO:0007669"/>
    <property type="project" value="InterPro"/>
</dbReference>
<feature type="region of interest" description="Disordered" evidence="8">
    <location>
        <begin position="38"/>
        <end position="60"/>
    </location>
</feature>
<dbReference type="PANTHER" id="PTHR31062">
    <property type="entry name" value="XYLOGLUCAN ENDOTRANSGLUCOSYLASE/HYDROLASE PROTEIN 8-RELATED"/>
    <property type="match status" value="1"/>
</dbReference>
<dbReference type="Pfam" id="PF00722">
    <property type="entry name" value="Glyco_hydro_16"/>
    <property type="match status" value="1"/>
</dbReference>
<name>A0A4U1J707_9BACT</name>
<feature type="region of interest" description="Disordered" evidence="8">
    <location>
        <begin position="365"/>
        <end position="528"/>
    </location>
</feature>
<evidence type="ECO:0000256" key="6">
    <source>
        <dbReference type="ARBA" id="ARBA00029771"/>
    </source>
</evidence>
<protein>
    <recommendedName>
        <fullName evidence="2">Beta-glucanase</fullName>
    </recommendedName>
    <alternativeName>
        <fullName evidence="7">1,3-1,4-beta-D-glucan 4-glucanohydrolase</fullName>
    </alternativeName>
    <alternativeName>
        <fullName evidence="6">Endo-beta-1,3-1,4 glucanase</fullName>
    </alternativeName>
    <alternativeName>
        <fullName evidence="5">Lichenase</fullName>
    </alternativeName>
</protein>
<dbReference type="PROSITE" id="PS51762">
    <property type="entry name" value="GH16_2"/>
    <property type="match status" value="1"/>
</dbReference>
<dbReference type="GO" id="GO:0004553">
    <property type="term" value="F:hydrolase activity, hydrolyzing O-glycosyl compounds"/>
    <property type="evidence" value="ECO:0007669"/>
    <property type="project" value="InterPro"/>
</dbReference>
<dbReference type="OrthoDB" id="5501869at2"/>
<dbReference type="Gene3D" id="2.60.120.200">
    <property type="match status" value="1"/>
</dbReference>
<sequence length="528" mass="58552">MRPQVSSLPAPTLRRMRAPLVLCSAALAAACSPAPAPRIDLPDSPQGDLAPTHERELPRRATRGGIAYELSWLDDFEQGLGPSTLGDWTFGSNLAWLHPSNVRTSEGALDLWLTARGDTVIDSDRTILGAEYARTGAQKFGRFLTRMRPTAHPGMVASFFTAFYQFDASDSKLLETAEIDIEFVGGTKAVQFALHWVDDGGTKHQTEKRVDLDFDASADFHTWEIEWLPDRIAYGVDGRELHRFTDAAILRELEHPQEVRANLWVSDVVPWAGAFNPSELPQSSRYQWIHLVRSHRATPRWLYGSDQGVIQHSHRAGITFSSHLAPGTMARGLVQRARGLRGEPSAPRRWGPRVLRACLRPGARELRCGGDHDRPRRRRDPRDRDQATRHAHAARERRGGRGAEGARGGQTPSGVRAARGRSLARARPQTRGAHSRGDHAGRLGDRAGVVARGRREGEARVVHRRPEASEPPPPPGGRETAPRGLSPNPGERARVPSPALDGARRRAPRRARAPRRPRANVRRERPPR</sequence>
<keyword evidence="12" id="KW-1185">Reference proteome</keyword>
<evidence type="ECO:0000256" key="7">
    <source>
        <dbReference type="ARBA" id="ARBA00031665"/>
    </source>
</evidence>
<accession>A0A4U1J707</accession>
<feature type="chain" id="PRO_5020512809" description="Beta-glucanase" evidence="9">
    <location>
        <begin position="37"/>
        <end position="528"/>
    </location>
</feature>
<dbReference type="SUPFAM" id="SSF49899">
    <property type="entry name" value="Concanavalin A-like lectins/glucanases"/>
    <property type="match status" value="1"/>
</dbReference>
<feature type="compositionally biased region" description="Basic and acidic residues" evidence="8">
    <location>
        <begin position="453"/>
        <end position="468"/>
    </location>
</feature>
<evidence type="ECO:0000259" key="10">
    <source>
        <dbReference type="PROSITE" id="PS51762"/>
    </source>
</evidence>
<dbReference type="AlphaFoldDB" id="A0A4U1J707"/>
<evidence type="ECO:0000256" key="3">
    <source>
        <dbReference type="ARBA" id="ARBA00022801"/>
    </source>
</evidence>
<feature type="domain" description="GH16" evidence="10">
    <location>
        <begin position="61"/>
        <end position="297"/>
    </location>
</feature>
<gene>
    <name evidence="11" type="ORF">E8A74_27345</name>
</gene>
<evidence type="ECO:0000313" key="12">
    <source>
        <dbReference type="Proteomes" id="UP000309215"/>
    </source>
</evidence>
<evidence type="ECO:0000256" key="5">
    <source>
        <dbReference type="ARBA" id="ARBA00029722"/>
    </source>
</evidence>
<comment type="caution">
    <text evidence="11">The sequence shown here is derived from an EMBL/GenBank/DDBJ whole genome shotgun (WGS) entry which is preliminary data.</text>
</comment>
<reference evidence="11 12" key="1">
    <citation type="submission" date="2019-04" db="EMBL/GenBank/DDBJ databases">
        <authorList>
            <person name="Li Y."/>
            <person name="Wang J."/>
        </authorList>
    </citation>
    <scope>NUCLEOTIDE SEQUENCE [LARGE SCALE GENOMIC DNA]</scope>
    <source>
        <strain evidence="11 12">DSM 14668</strain>
    </source>
</reference>
<comment type="similarity">
    <text evidence="1">Belongs to the glycosyl hydrolase 16 family.</text>
</comment>
<evidence type="ECO:0000313" key="11">
    <source>
        <dbReference type="EMBL" id="TKD03120.1"/>
    </source>
</evidence>
<evidence type="ECO:0000256" key="1">
    <source>
        <dbReference type="ARBA" id="ARBA00006865"/>
    </source>
</evidence>
<feature type="compositionally biased region" description="Basic and acidic residues" evidence="8">
    <location>
        <begin position="365"/>
        <end position="401"/>
    </location>
</feature>
<evidence type="ECO:0000256" key="4">
    <source>
        <dbReference type="ARBA" id="ARBA00023295"/>
    </source>
</evidence>
<dbReference type="Proteomes" id="UP000309215">
    <property type="component" value="Unassembled WGS sequence"/>
</dbReference>
<evidence type="ECO:0000256" key="9">
    <source>
        <dbReference type="SAM" id="SignalP"/>
    </source>
</evidence>
<feature type="compositionally biased region" description="Basic and acidic residues" evidence="8">
    <location>
        <begin position="435"/>
        <end position="445"/>
    </location>
</feature>
<feature type="signal peptide" evidence="9">
    <location>
        <begin position="1"/>
        <end position="36"/>
    </location>
</feature>
<keyword evidence="3 11" id="KW-0378">Hydrolase</keyword>
<dbReference type="InterPro" id="IPR013320">
    <property type="entry name" value="ConA-like_dom_sf"/>
</dbReference>
<dbReference type="InterPro" id="IPR000757">
    <property type="entry name" value="Beta-glucanase-like"/>
</dbReference>
<keyword evidence="4" id="KW-0326">Glycosidase</keyword>
<evidence type="ECO:0000256" key="2">
    <source>
        <dbReference type="ARBA" id="ARBA00014569"/>
    </source>
</evidence>
<dbReference type="EMBL" id="SSMQ01000032">
    <property type="protein sequence ID" value="TKD03120.1"/>
    <property type="molecule type" value="Genomic_DNA"/>
</dbReference>
<dbReference type="InterPro" id="IPR044791">
    <property type="entry name" value="Beta-glucanase/XTH"/>
</dbReference>
<evidence type="ECO:0000256" key="8">
    <source>
        <dbReference type="SAM" id="MobiDB-lite"/>
    </source>
</evidence>